<comment type="caution">
    <text evidence="1">The sequence shown here is derived from an EMBL/GenBank/DDBJ whole genome shotgun (WGS) entry which is preliminary data.</text>
</comment>
<evidence type="ECO:0000313" key="2">
    <source>
        <dbReference type="Proteomes" id="UP000266677"/>
    </source>
</evidence>
<dbReference type="Proteomes" id="UP000266677">
    <property type="component" value="Unassembled WGS sequence"/>
</dbReference>
<protein>
    <submittedName>
        <fullName evidence="1">Uncharacterized protein</fullName>
    </submittedName>
</protein>
<dbReference type="EMBL" id="QZFU01000019">
    <property type="protein sequence ID" value="RJO74750.1"/>
    <property type="molecule type" value="Genomic_DNA"/>
</dbReference>
<dbReference type="AlphaFoldDB" id="A0A3A4KNP5"/>
<sequence length="194" mass="20911">MGRAQLDGLVVLYTYLQRISVYDRVIDGLGAGRRDDGWSGPLGEVGAIIGRFDRGTRLDAAEVAHLLDILDTVRAAMRRRRPDPDASLPERLAVVAGDLHGGLHHSEGVVRWGEIYDAAAARRHRQRAVAHRGLVNTVNEYVARAGAGGVLGAEELARIDAWFTKVCTGSPGIERDLRRAGEALRGQGGGRSVC</sequence>
<accession>A0A3A4KNP5</accession>
<reference evidence="1 2" key="1">
    <citation type="submission" date="2018-09" db="EMBL/GenBank/DDBJ databases">
        <title>YIM PH21274 draft genome.</title>
        <authorList>
            <person name="Miao C."/>
        </authorList>
    </citation>
    <scope>NUCLEOTIDE SEQUENCE [LARGE SCALE GENOMIC DNA]</scope>
    <source>
        <strain evidence="1 2">YIM PH 21724</strain>
    </source>
</reference>
<gene>
    <name evidence="1" type="ORF">D5S18_14925</name>
</gene>
<keyword evidence="2" id="KW-1185">Reference proteome</keyword>
<proteinExistence type="predicted"/>
<organism evidence="1 2">
    <name type="scientific">Nocardia panacis</name>
    <dbReference type="NCBI Taxonomy" id="2340916"/>
    <lineage>
        <taxon>Bacteria</taxon>
        <taxon>Bacillati</taxon>
        <taxon>Actinomycetota</taxon>
        <taxon>Actinomycetes</taxon>
        <taxon>Mycobacteriales</taxon>
        <taxon>Nocardiaceae</taxon>
        <taxon>Nocardia</taxon>
    </lineage>
</organism>
<evidence type="ECO:0000313" key="1">
    <source>
        <dbReference type="EMBL" id="RJO74750.1"/>
    </source>
</evidence>
<name>A0A3A4KNP5_9NOCA</name>